<dbReference type="PRINTS" id="PR00989">
    <property type="entry name" value="ADENOKINASE"/>
</dbReference>
<protein>
    <recommendedName>
        <fullName evidence="12 14">Adenosine kinase</fullName>
        <shortName evidence="14">AK</shortName>
        <ecNumber evidence="4 14">2.7.1.20</ecNumber>
    </recommendedName>
    <alternativeName>
        <fullName evidence="14">Adenosine 5'-phosphotransferase</fullName>
    </alternativeName>
</protein>
<dbReference type="Pfam" id="PF00294">
    <property type="entry name" value="PfkB"/>
    <property type="match status" value="1"/>
</dbReference>
<dbReference type="CDD" id="cd01168">
    <property type="entry name" value="adenosine_kinase"/>
    <property type="match status" value="1"/>
</dbReference>
<evidence type="ECO:0000256" key="9">
    <source>
        <dbReference type="ARBA" id="ARBA00022840"/>
    </source>
</evidence>
<evidence type="ECO:0000256" key="4">
    <source>
        <dbReference type="ARBA" id="ARBA00012119"/>
    </source>
</evidence>
<dbReference type="GO" id="GO:0006144">
    <property type="term" value="P:purine nucleobase metabolic process"/>
    <property type="evidence" value="ECO:0007669"/>
    <property type="project" value="TreeGrafter"/>
</dbReference>
<keyword evidence="8 14" id="KW-0418">Kinase</keyword>
<keyword evidence="7 14" id="KW-0547">Nucleotide-binding</keyword>
<dbReference type="InterPro" id="IPR029056">
    <property type="entry name" value="Ribokinase-like"/>
</dbReference>
<evidence type="ECO:0000256" key="5">
    <source>
        <dbReference type="ARBA" id="ARBA00022679"/>
    </source>
</evidence>
<evidence type="ECO:0000256" key="2">
    <source>
        <dbReference type="ARBA" id="ARBA00004801"/>
    </source>
</evidence>
<evidence type="ECO:0000256" key="12">
    <source>
        <dbReference type="ARBA" id="ARBA00068771"/>
    </source>
</evidence>
<evidence type="ECO:0000256" key="10">
    <source>
        <dbReference type="ARBA" id="ARBA00022842"/>
    </source>
</evidence>
<comment type="catalytic activity">
    <reaction evidence="11 14">
        <text>adenosine + ATP = AMP + ADP + H(+)</text>
        <dbReference type="Rhea" id="RHEA:20824"/>
        <dbReference type="ChEBI" id="CHEBI:15378"/>
        <dbReference type="ChEBI" id="CHEBI:16335"/>
        <dbReference type="ChEBI" id="CHEBI:30616"/>
        <dbReference type="ChEBI" id="CHEBI:456215"/>
        <dbReference type="ChEBI" id="CHEBI:456216"/>
        <dbReference type="EC" id="2.7.1.20"/>
    </reaction>
</comment>
<dbReference type="InterPro" id="IPR011611">
    <property type="entry name" value="PfkB_dom"/>
</dbReference>
<evidence type="ECO:0000256" key="3">
    <source>
        <dbReference type="ARBA" id="ARBA00010688"/>
    </source>
</evidence>
<dbReference type="InterPro" id="IPR001805">
    <property type="entry name" value="Adenokinase"/>
</dbReference>
<proteinExistence type="inferred from homology"/>
<evidence type="ECO:0000256" key="7">
    <source>
        <dbReference type="ARBA" id="ARBA00022741"/>
    </source>
</evidence>
<dbReference type="Gene3D" id="3.40.1190.20">
    <property type="match status" value="1"/>
</dbReference>
<dbReference type="PANTHER" id="PTHR45769:SF3">
    <property type="entry name" value="ADENOSINE KINASE"/>
    <property type="match status" value="1"/>
</dbReference>
<dbReference type="GO" id="GO:0044209">
    <property type="term" value="P:AMP salvage"/>
    <property type="evidence" value="ECO:0007669"/>
    <property type="project" value="UniProtKB-UniRule"/>
</dbReference>
<dbReference type="PANTHER" id="PTHR45769">
    <property type="entry name" value="ADENOSINE KINASE"/>
    <property type="match status" value="1"/>
</dbReference>
<dbReference type="GO" id="GO:0005829">
    <property type="term" value="C:cytosol"/>
    <property type="evidence" value="ECO:0007669"/>
    <property type="project" value="TreeGrafter"/>
</dbReference>
<comment type="pathway">
    <text evidence="2 14">Purine metabolism; AMP biosynthesis via salvage pathway; AMP from adenosine: step 1/1.</text>
</comment>
<dbReference type="InterPro" id="IPR002173">
    <property type="entry name" value="Carboh/pur_kinase_PfkB_CS"/>
</dbReference>
<dbReference type="FunFam" id="3.40.1190.20:FF:000076">
    <property type="entry name" value="Adenosine kinase"/>
    <property type="match status" value="1"/>
</dbReference>
<dbReference type="EMBL" id="GIBP01004342">
    <property type="protein sequence ID" value="NDV33311.1"/>
    <property type="molecule type" value="Transcribed_RNA"/>
</dbReference>
<keyword evidence="10 14" id="KW-0460">Magnesium</keyword>
<evidence type="ECO:0000256" key="6">
    <source>
        <dbReference type="ARBA" id="ARBA00022726"/>
    </source>
</evidence>
<evidence type="ECO:0000256" key="8">
    <source>
        <dbReference type="ARBA" id="ARBA00022777"/>
    </source>
</evidence>
<keyword evidence="5 14" id="KW-0808">Transferase</keyword>
<comment type="function">
    <text evidence="14">ATP dependent phosphorylation of adenosine and other related nucleoside analogs to monophosphate derivatives.</text>
</comment>
<dbReference type="GO" id="GO:0005634">
    <property type="term" value="C:nucleus"/>
    <property type="evidence" value="ECO:0007669"/>
    <property type="project" value="TreeGrafter"/>
</dbReference>
<evidence type="ECO:0000256" key="13">
    <source>
        <dbReference type="PIRSR" id="PIRSR601805-1"/>
    </source>
</evidence>
<reference evidence="16" key="1">
    <citation type="journal article" date="2020" name="J. Eukaryot. Microbiol.">
        <title>De novo Sequencing, Assembly and Annotation of the Transcriptome for the Free-Living Testate Amoeba Arcella intermedia.</title>
        <authorList>
            <person name="Ribeiro G.M."/>
            <person name="Porfirio-Sousa A.L."/>
            <person name="Maurer-Alcala X.X."/>
            <person name="Katz L.A."/>
            <person name="Lahr D.J.G."/>
        </authorList>
    </citation>
    <scope>NUCLEOTIDE SEQUENCE</scope>
</reference>
<evidence type="ECO:0000256" key="11">
    <source>
        <dbReference type="ARBA" id="ARBA00051362"/>
    </source>
</evidence>
<keyword evidence="6 14" id="KW-0660">Purine salvage</keyword>
<evidence type="ECO:0000259" key="15">
    <source>
        <dbReference type="Pfam" id="PF00294"/>
    </source>
</evidence>
<dbReference type="GO" id="GO:0006166">
    <property type="term" value="P:purine ribonucleoside salvage"/>
    <property type="evidence" value="ECO:0007669"/>
    <property type="project" value="UniProtKB-KW"/>
</dbReference>
<dbReference type="GO" id="GO:0004001">
    <property type="term" value="F:adenosine kinase activity"/>
    <property type="evidence" value="ECO:0007669"/>
    <property type="project" value="UniProtKB-UniRule"/>
</dbReference>
<evidence type="ECO:0000313" key="16">
    <source>
        <dbReference type="EMBL" id="NDV33311.1"/>
    </source>
</evidence>
<accession>A0A6B2L8P5</accession>
<dbReference type="Gene3D" id="3.30.1110.10">
    <property type="match status" value="1"/>
</dbReference>
<organism evidence="16">
    <name type="scientific">Arcella intermedia</name>
    <dbReference type="NCBI Taxonomy" id="1963864"/>
    <lineage>
        <taxon>Eukaryota</taxon>
        <taxon>Amoebozoa</taxon>
        <taxon>Tubulinea</taxon>
        <taxon>Elardia</taxon>
        <taxon>Arcellinida</taxon>
        <taxon>Sphaerothecina</taxon>
        <taxon>Arcellidae</taxon>
        <taxon>Arcella</taxon>
    </lineage>
</organism>
<sequence length="343" mass="37622">MKSAKVLLGIGNPLLDISVHVEKSYLDKYGKKVGDASLASESDLPMYKEIAENPDVLYIAGGSTQNTIRGAQWIVGQTGVTHYIGSVGADDNAQKLREAAKGDGVTTHYYVSEKSRTGCCAVLIVNQERSLVADLAAANDYQHSHYETEEIQNLIKSVDIFYSAGFFLTVSPNTVVEIGKYCAESNKILAWGVAAPFIVEFFWEKVQNVLPYVDYLIANETEAAALLAKLNIDGTDMSKAMKQVSELPKVNSKRTRTVIFTQGSQPVIAYHEGKFLSIEPPKLSKEEIVDTNGAGDAFLGGFLAGLMLDKPFEESVRAAMFTARYILQVSGTQYNKKCDFVWN</sequence>
<dbReference type="UniPathway" id="UPA00588">
    <property type="reaction ID" value="UER00659"/>
</dbReference>
<feature type="active site" description="Proton acceptor" evidence="13">
    <location>
        <position position="296"/>
    </location>
</feature>
<evidence type="ECO:0000256" key="14">
    <source>
        <dbReference type="RuleBase" id="RU368116"/>
    </source>
</evidence>
<evidence type="ECO:0000256" key="1">
    <source>
        <dbReference type="ARBA" id="ARBA00001946"/>
    </source>
</evidence>
<dbReference type="PROSITE" id="PS00584">
    <property type="entry name" value="PFKB_KINASES_2"/>
    <property type="match status" value="1"/>
</dbReference>
<comment type="similarity">
    <text evidence="3 14">Belongs to the carbohydrate kinase PfkB family.</text>
</comment>
<comment type="cofactor">
    <cofactor evidence="1 14">
        <name>Mg(2+)</name>
        <dbReference type="ChEBI" id="CHEBI:18420"/>
    </cofactor>
</comment>
<name>A0A6B2L8P5_9EUKA</name>
<dbReference type="GO" id="GO:0005524">
    <property type="term" value="F:ATP binding"/>
    <property type="evidence" value="ECO:0007669"/>
    <property type="project" value="UniProtKB-UniRule"/>
</dbReference>
<keyword evidence="9 14" id="KW-0067">ATP-binding</keyword>
<dbReference type="SUPFAM" id="SSF53613">
    <property type="entry name" value="Ribokinase-like"/>
    <property type="match status" value="1"/>
</dbReference>
<dbReference type="AlphaFoldDB" id="A0A6B2L8P5"/>
<dbReference type="EC" id="2.7.1.20" evidence="4 14"/>
<feature type="domain" description="Carbohydrate kinase PfkB" evidence="15">
    <location>
        <begin position="25"/>
        <end position="335"/>
    </location>
</feature>